<proteinExistence type="predicted"/>
<name>A0A8J9UQ14_9NEOP</name>
<organism evidence="1 2">
    <name type="scientific">Brenthis ino</name>
    <name type="common">lesser marbled fritillary</name>
    <dbReference type="NCBI Taxonomy" id="405034"/>
    <lineage>
        <taxon>Eukaryota</taxon>
        <taxon>Metazoa</taxon>
        <taxon>Ecdysozoa</taxon>
        <taxon>Arthropoda</taxon>
        <taxon>Hexapoda</taxon>
        <taxon>Insecta</taxon>
        <taxon>Pterygota</taxon>
        <taxon>Neoptera</taxon>
        <taxon>Endopterygota</taxon>
        <taxon>Lepidoptera</taxon>
        <taxon>Glossata</taxon>
        <taxon>Ditrysia</taxon>
        <taxon>Papilionoidea</taxon>
        <taxon>Nymphalidae</taxon>
        <taxon>Heliconiinae</taxon>
        <taxon>Argynnini</taxon>
        <taxon>Brenthis</taxon>
    </lineage>
</organism>
<dbReference type="EMBL" id="OV170224">
    <property type="protein sequence ID" value="CAH0723877.1"/>
    <property type="molecule type" value="Genomic_DNA"/>
</dbReference>
<sequence length="72" mass="8357">MRVGYVTRILLVPPQATKQYDTNLAGNFAARIVNIEKDLRKYREQFYDIVPLAPVILKEPLVKLIEGRKSER</sequence>
<evidence type="ECO:0000313" key="1">
    <source>
        <dbReference type="EMBL" id="CAH0723877.1"/>
    </source>
</evidence>
<protein>
    <submittedName>
        <fullName evidence="1">Uncharacterized protein</fullName>
    </submittedName>
</protein>
<keyword evidence="2" id="KW-1185">Reference proteome</keyword>
<evidence type="ECO:0000313" key="2">
    <source>
        <dbReference type="Proteomes" id="UP000838878"/>
    </source>
</evidence>
<gene>
    <name evidence="1" type="ORF">BINO364_LOCUS9646</name>
</gene>
<accession>A0A8J9UQ14</accession>
<dbReference type="AlphaFoldDB" id="A0A8J9UQ14"/>
<dbReference type="Proteomes" id="UP000838878">
    <property type="component" value="Chromosome 4"/>
</dbReference>
<feature type="non-terminal residue" evidence="1">
    <location>
        <position position="72"/>
    </location>
</feature>
<reference evidence="1" key="1">
    <citation type="submission" date="2021-12" db="EMBL/GenBank/DDBJ databases">
        <authorList>
            <person name="Martin H S."/>
        </authorList>
    </citation>
    <scope>NUCLEOTIDE SEQUENCE</scope>
</reference>
<dbReference type="OrthoDB" id="10553154at2759"/>